<dbReference type="RefSeq" id="WP_085400763.1">
    <property type="nucleotide sequence ID" value="NZ_NAFL01000243.1"/>
</dbReference>
<evidence type="ECO:0000313" key="1">
    <source>
        <dbReference type="EMBL" id="OSJ33253.1"/>
    </source>
</evidence>
<dbReference type="Proteomes" id="UP000193335">
    <property type="component" value="Unassembled WGS sequence"/>
</dbReference>
<evidence type="ECO:0000313" key="2">
    <source>
        <dbReference type="Proteomes" id="UP000193335"/>
    </source>
</evidence>
<name>A0A1Y2JPW3_BRAJP</name>
<accession>A0A1Y2JPW3</accession>
<sequence>MSKLRAGRPSQNIIVPHPLKGDEWLQVGKYDKTWPAANRYWILVREGMSRAEALTKAADEFKVQEQSLSDWLRRARRRGPIGHYEGGPDDN</sequence>
<comment type="caution">
    <text evidence="1">The sequence shown here is derived from an EMBL/GenBank/DDBJ whole genome shotgun (WGS) entry which is preliminary data.</text>
</comment>
<organism evidence="1 2">
    <name type="scientific">Bradyrhizobium japonicum</name>
    <dbReference type="NCBI Taxonomy" id="375"/>
    <lineage>
        <taxon>Bacteria</taxon>
        <taxon>Pseudomonadati</taxon>
        <taxon>Pseudomonadota</taxon>
        <taxon>Alphaproteobacteria</taxon>
        <taxon>Hyphomicrobiales</taxon>
        <taxon>Nitrobacteraceae</taxon>
        <taxon>Bradyrhizobium</taxon>
    </lineage>
</organism>
<proteinExistence type="predicted"/>
<dbReference type="EMBL" id="NAFL01000243">
    <property type="protein sequence ID" value="OSJ33253.1"/>
    <property type="molecule type" value="Genomic_DNA"/>
</dbReference>
<protein>
    <submittedName>
        <fullName evidence="1">Uncharacterized protein</fullName>
    </submittedName>
</protein>
<dbReference type="AlphaFoldDB" id="A0A1Y2JPW3"/>
<reference evidence="1 2" key="1">
    <citation type="submission" date="2017-03" db="EMBL/GenBank/DDBJ databases">
        <title>Whole genome sequences of fourteen strains of Bradyrhizobium canariense and one strain of Bradyrhizobium japonicum isolated from Lupinus (Papilionoideae: Genisteae) species in Algeria.</title>
        <authorList>
            <person name="Crovadore J."/>
            <person name="Chekireb D."/>
            <person name="Brachmann A."/>
            <person name="Chablais R."/>
            <person name="Cochard B."/>
            <person name="Lefort F."/>
        </authorList>
    </citation>
    <scope>NUCLEOTIDE SEQUENCE [LARGE SCALE GENOMIC DNA]</scope>
    <source>
        <strain evidence="1 2">UBMA197</strain>
    </source>
</reference>
<gene>
    <name evidence="1" type="ORF">BSZ19_16580</name>
</gene>